<protein>
    <submittedName>
        <fullName evidence="11">ETC complex I subunit conserved region domain-containing protein</fullName>
    </submittedName>
</protein>
<keyword evidence="9" id="KW-0496">Mitochondrion</keyword>
<comment type="function">
    <text evidence="1">Accessory subunit of the mitochondrial membrane respiratory chain NADH dehydrogenase (Complex I), that is believed not to be involved in catalysis. Complex I functions in the transfer of electrons from NADH to the respiratory chain. The immediate electron acceptor for the enzyme is believed to be ubiquinone.</text>
</comment>
<dbReference type="Proteomes" id="UP001201812">
    <property type="component" value="Unassembled WGS sequence"/>
</dbReference>
<dbReference type="InterPro" id="IPR006806">
    <property type="entry name" value="NDUFA5"/>
</dbReference>
<dbReference type="GO" id="GO:0022904">
    <property type="term" value="P:respiratory electron transport chain"/>
    <property type="evidence" value="ECO:0007669"/>
    <property type="project" value="InterPro"/>
</dbReference>
<dbReference type="GO" id="GO:0005743">
    <property type="term" value="C:mitochondrial inner membrane"/>
    <property type="evidence" value="ECO:0007669"/>
    <property type="project" value="UniProtKB-SubCell"/>
</dbReference>
<comment type="similarity">
    <text evidence="3">Belongs to the complex I NDUFA5 subunit family.</text>
</comment>
<evidence type="ECO:0000313" key="12">
    <source>
        <dbReference type="Proteomes" id="UP001201812"/>
    </source>
</evidence>
<evidence type="ECO:0000313" key="11">
    <source>
        <dbReference type="EMBL" id="KAI1726271.1"/>
    </source>
</evidence>
<evidence type="ECO:0000256" key="4">
    <source>
        <dbReference type="ARBA" id="ARBA00011533"/>
    </source>
</evidence>
<evidence type="ECO:0000256" key="6">
    <source>
        <dbReference type="ARBA" id="ARBA00022660"/>
    </source>
</evidence>
<evidence type="ECO:0000256" key="10">
    <source>
        <dbReference type="ARBA" id="ARBA00023136"/>
    </source>
</evidence>
<name>A0AAD4R6H9_9BILA</name>
<keyword evidence="8" id="KW-0249">Electron transport</keyword>
<sequence>MLSRSVRLVVGRATPSQVSVRMESDTMFAYGEMYTNPFVRRHNEQLKKVPKDYYKQTTGITGLYVNANAHHFLRTLYNRILFSLQKFPENSSYRVNTEQLIKQRLDLVNSEPDVQKLEVKIGMGQIEEVIEQAENELQTARILAQHKVWEPIVGEAPEGQWREENPRFSSRAFACIIRTQSASGIFRIPGSHISGSADLPELRPVPIDLARREEAIHVSHGQNGGPTAHL</sequence>
<proteinExistence type="inferred from homology"/>
<keyword evidence="12" id="KW-1185">Reference proteome</keyword>
<comment type="subcellular location">
    <subcellularLocation>
        <location evidence="2">Mitochondrion inner membrane</location>
        <topology evidence="2">Peripheral membrane protein</topology>
        <orientation evidence="2">Matrix side</orientation>
    </subcellularLocation>
</comment>
<comment type="caution">
    <text evidence="11">The sequence shown here is derived from an EMBL/GenBank/DDBJ whole genome shotgun (WGS) entry which is preliminary data.</text>
</comment>
<dbReference type="PANTHER" id="PTHR12653:SF0">
    <property type="entry name" value="NADH DEHYDROGENASE [UBIQUINONE] 1 ALPHA SUBCOMPLEX SUBUNIT 5"/>
    <property type="match status" value="1"/>
</dbReference>
<accession>A0AAD4R6H9</accession>
<keyword evidence="10" id="KW-0472">Membrane</keyword>
<evidence type="ECO:0000256" key="1">
    <source>
        <dbReference type="ARBA" id="ARBA00003195"/>
    </source>
</evidence>
<evidence type="ECO:0000256" key="9">
    <source>
        <dbReference type="ARBA" id="ARBA00023128"/>
    </source>
</evidence>
<evidence type="ECO:0000256" key="5">
    <source>
        <dbReference type="ARBA" id="ARBA00022448"/>
    </source>
</evidence>
<evidence type="ECO:0000256" key="7">
    <source>
        <dbReference type="ARBA" id="ARBA00022792"/>
    </source>
</evidence>
<evidence type="ECO:0000256" key="3">
    <source>
        <dbReference type="ARBA" id="ARBA00010261"/>
    </source>
</evidence>
<dbReference type="PANTHER" id="PTHR12653">
    <property type="entry name" value="NADH-UBIQUINONE OXIDOREDUCTASE 13 KD-B SUBUNIT"/>
    <property type="match status" value="1"/>
</dbReference>
<evidence type="ECO:0000256" key="8">
    <source>
        <dbReference type="ARBA" id="ARBA00022982"/>
    </source>
</evidence>
<comment type="subunit">
    <text evidence="4">Complex I is composed of 45 different subunits.</text>
</comment>
<evidence type="ECO:0000256" key="2">
    <source>
        <dbReference type="ARBA" id="ARBA00004443"/>
    </source>
</evidence>
<gene>
    <name evidence="11" type="ORF">DdX_02981</name>
</gene>
<keyword evidence="6" id="KW-0679">Respiratory chain</keyword>
<dbReference type="EMBL" id="JAKKPZ010000002">
    <property type="protein sequence ID" value="KAI1726271.1"/>
    <property type="molecule type" value="Genomic_DNA"/>
</dbReference>
<reference evidence="11" key="1">
    <citation type="submission" date="2022-01" db="EMBL/GenBank/DDBJ databases">
        <title>Genome Sequence Resource for Two Populations of Ditylenchus destructor, the Migratory Endoparasitic Phytonematode.</title>
        <authorList>
            <person name="Zhang H."/>
            <person name="Lin R."/>
            <person name="Xie B."/>
        </authorList>
    </citation>
    <scope>NUCLEOTIDE SEQUENCE</scope>
    <source>
        <strain evidence="11">BazhouSP</strain>
    </source>
</reference>
<keyword evidence="7" id="KW-0999">Mitochondrion inner membrane</keyword>
<dbReference type="AlphaFoldDB" id="A0AAD4R6H9"/>
<dbReference type="Pfam" id="PF04716">
    <property type="entry name" value="ETC_C1_NDUFA5"/>
    <property type="match status" value="1"/>
</dbReference>
<keyword evidence="5" id="KW-0813">Transport</keyword>
<organism evidence="11 12">
    <name type="scientific">Ditylenchus destructor</name>
    <dbReference type="NCBI Taxonomy" id="166010"/>
    <lineage>
        <taxon>Eukaryota</taxon>
        <taxon>Metazoa</taxon>
        <taxon>Ecdysozoa</taxon>
        <taxon>Nematoda</taxon>
        <taxon>Chromadorea</taxon>
        <taxon>Rhabditida</taxon>
        <taxon>Tylenchina</taxon>
        <taxon>Tylenchomorpha</taxon>
        <taxon>Sphaerularioidea</taxon>
        <taxon>Anguinidae</taxon>
        <taxon>Anguininae</taxon>
        <taxon>Ditylenchus</taxon>
    </lineage>
</organism>